<dbReference type="OrthoDB" id="9794241at2"/>
<dbReference type="STRING" id="477690.SAMN05216474_2995"/>
<organism evidence="1 2">
    <name type="scientific">Lishizhenia tianjinensis</name>
    <dbReference type="NCBI Taxonomy" id="477690"/>
    <lineage>
        <taxon>Bacteria</taxon>
        <taxon>Pseudomonadati</taxon>
        <taxon>Bacteroidota</taxon>
        <taxon>Flavobacteriia</taxon>
        <taxon>Flavobacteriales</taxon>
        <taxon>Crocinitomicaceae</taxon>
        <taxon>Lishizhenia</taxon>
    </lineage>
</organism>
<evidence type="ECO:0000313" key="2">
    <source>
        <dbReference type="Proteomes" id="UP000236454"/>
    </source>
</evidence>
<dbReference type="Pfam" id="PF09365">
    <property type="entry name" value="DUF2461"/>
    <property type="match status" value="1"/>
</dbReference>
<dbReference type="PANTHER" id="PTHR36452">
    <property type="entry name" value="CHROMOSOME 12, WHOLE GENOME SHOTGUN SEQUENCE"/>
    <property type="match status" value="1"/>
</dbReference>
<sequence>MAFFTQDYLDFFIELAPNNNKDWFDENRKRYTKSVKDPMKAFVEHLIEKGKAINPAWGELEAKDCIFRINRDIRFSKDKTPYKLNRSAVLVEGGKKNHSTPGLYFEMGPEDLRVYGGVYTLDKEQLLEVREAIAENLEEFQSAYQDENFLSTFGEIRGEKNKILPKHLKEAAAKEPLIFNKNWYYFAKFTPETILRDDLDEFILEQYQAAQKLNKFFTQHIK</sequence>
<dbReference type="NCBIfam" id="TIGR02453">
    <property type="entry name" value="TIGR02453 family protein"/>
    <property type="match status" value="1"/>
</dbReference>
<dbReference type="AlphaFoldDB" id="A0A1I7BQE2"/>
<dbReference type="InterPro" id="IPR012808">
    <property type="entry name" value="CHP02453"/>
</dbReference>
<name>A0A1I7BQE2_9FLAO</name>
<dbReference type="PANTHER" id="PTHR36452:SF1">
    <property type="entry name" value="DUF2461 DOMAIN-CONTAINING PROTEIN"/>
    <property type="match status" value="1"/>
</dbReference>
<protein>
    <submittedName>
        <fullName evidence="1">TIGR02453 family protein</fullName>
    </submittedName>
</protein>
<dbReference type="EMBL" id="FPAS01000006">
    <property type="protein sequence ID" value="SFT89395.1"/>
    <property type="molecule type" value="Genomic_DNA"/>
</dbReference>
<evidence type="ECO:0000313" key="1">
    <source>
        <dbReference type="EMBL" id="SFT89395.1"/>
    </source>
</evidence>
<accession>A0A1I7BQE2</accession>
<gene>
    <name evidence="1" type="ORF">SAMN05216474_2995</name>
</gene>
<dbReference type="PIRSF" id="PIRSF028451">
    <property type="entry name" value="UCP028451"/>
    <property type="match status" value="1"/>
</dbReference>
<reference evidence="1 2" key="1">
    <citation type="submission" date="2016-10" db="EMBL/GenBank/DDBJ databases">
        <authorList>
            <person name="de Groot N.N."/>
        </authorList>
    </citation>
    <scope>NUCLEOTIDE SEQUENCE [LARGE SCALE GENOMIC DNA]</scope>
    <source>
        <strain evidence="1 2">CGMCC 1.7005</strain>
    </source>
</reference>
<dbReference type="Proteomes" id="UP000236454">
    <property type="component" value="Unassembled WGS sequence"/>
</dbReference>
<dbReference type="RefSeq" id="WP_090252728.1">
    <property type="nucleotide sequence ID" value="NZ_FPAS01000006.1"/>
</dbReference>
<dbReference type="InterPro" id="IPR015996">
    <property type="entry name" value="UCP028451"/>
</dbReference>
<proteinExistence type="predicted"/>
<keyword evidence="2" id="KW-1185">Reference proteome</keyword>